<dbReference type="InterPro" id="IPR015911">
    <property type="entry name" value="Phosphoglycerate_kinase_CS"/>
</dbReference>
<reference evidence="11" key="1">
    <citation type="submission" date="2018-06" db="EMBL/GenBank/DDBJ databases">
        <authorList>
            <person name="Zhirakovskaya E."/>
        </authorList>
    </citation>
    <scope>NUCLEOTIDE SEQUENCE</scope>
</reference>
<comment type="subcellular location">
    <subcellularLocation>
        <location evidence="2">Cytoplasm</location>
    </subcellularLocation>
</comment>
<organism evidence="11">
    <name type="scientific">hydrothermal vent metagenome</name>
    <dbReference type="NCBI Taxonomy" id="652676"/>
    <lineage>
        <taxon>unclassified sequences</taxon>
        <taxon>metagenomes</taxon>
        <taxon>ecological metagenomes</taxon>
    </lineage>
</organism>
<dbReference type="Pfam" id="PF00162">
    <property type="entry name" value="PGK"/>
    <property type="match status" value="1"/>
</dbReference>
<evidence type="ECO:0000313" key="11">
    <source>
        <dbReference type="EMBL" id="VAX16335.1"/>
    </source>
</evidence>
<evidence type="ECO:0000256" key="8">
    <source>
        <dbReference type="ARBA" id="ARBA00022741"/>
    </source>
</evidence>
<dbReference type="Gene3D" id="3.40.50.1260">
    <property type="entry name" value="Phosphoglycerate kinase, N-terminal domain"/>
    <property type="match status" value="2"/>
</dbReference>
<dbReference type="HAMAP" id="MF_00145">
    <property type="entry name" value="Phosphoglyc_kinase"/>
    <property type="match status" value="1"/>
</dbReference>
<dbReference type="PROSITE" id="PS00111">
    <property type="entry name" value="PGLYCERATE_KINASE"/>
    <property type="match status" value="1"/>
</dbReference>
<dbReference type="FunFam" id="3.40.50.1260:FF:000002">
    <property type="entry name" value="Phosphoglycerate kinase"/>
    <property type="match status" value="1"/>
</dbReference>
<evidence type="ECO:0000256" key="3">
    <source>
        <dbReference type="ARBA" id="ARBA00008982"/>
    </source>
</evidence>
<name>A0A3B1CCD7_9ZZZZ</name>
<dbReference type="PIRSF" id="PIRSF000724">
    <property type="entry name" value="Pgk"/>
    <property type="match status" value="1"/>
</dbReference>
<dbReference type="InterPro" id="IPR001576">
    <property type="entry name" value="Phosphoglycerate_kinase"/>
</dbReference>
<keyword evidence="10" id="KW-0067">ATP-binding</keyword>
<evidence type="ECO:0000256" key="1">
    <source>
        <dbReference type="ARBA" id="ARBA00000642"/>
    </source>
</evidence>
<dbReference type="GO" id="GO:0043531">
    <property type="term" value="F:ADP binding"/>
    <property type="evidence" value="ECO:0007669"/>
    <property type="project" value="TreeGrafter"/>
</dbReference>
<comment type="similarity">
    <text evidence="3">Belongs to the phosphoglycerate kinase family.</text>
</comment>
<keyword evidence="8" id="KW-0547">Nucleotide-binding</keyword>
<evidence type="ECO:0000256" key="2">
    <source>
        <dbReference type="ARBA" id="ARBA00004496"/>
    </source>
</evidence>
<protein>
    <recommendedName>
        <fullName evidence="5">phosphoglycerate kinase</fullName>
        <ecNumber evidence="5">2.7.2.3</ecNumber>
    </recommendedName>
</protein>
<dbReference type="PANTHER" id="PTHR11406">
    <property type="entry name" value="PHOSPHOGLYCERATE KINASE"/>
    <property type="match status" value="1"/>
</dbReference>
<dbReference type="GO" id="GO:0004618">
    <property type="term" value="F:phosphoglycerate kinase activity"/>
    <property type="evidence" value="ECO:0007669"/>
    <property type="project" value="UniProtKB-EC"/>
</dbReference>
<dbReference type="FunFam" id="3.40.50.1260:FF:000001">
    <property type="entry name" value="Phosphoglycerate kinase"/>
    <property type="match status" value="1"/>
</dbReference>
<dbReference type="SUPFAM" id="SSF53748">
    <property type="entry name" value="Phosphoglycerate kinase"/>
    <property type="match status" value="1"/>
</dbReference>
<sequence length="394" mass="42504">MNKLSIDKVDLAGKRVFIRVDFNVPLAKGEVTDDTRIAEALPTIKYASDAGAKVIVASHLGRPKGERKPEFSLTHILNVFEHNLGRKVTFVEDCVGEKVQTAVDAMAEGDILLLENLRFYKEETENDDEFSKKLASLADVYINDAFGTAHRSHASTAGMTKYIKTCAAGFLMKNEIEFFNKAMGNPERPVAVILGGAKISTKLGVVENLLDKCEILIVGGAMAFTFLKALGFNVGPNMVEDDMLKKVMGVMAKTRQKKIKLYLPVDFILTDSIEGGVARDTVTRQELPEDMIAADIGPATSMLYKLALKNAKTIIWNGPMGVFEKLAFANGTLEVAKTVAESSALSVVGGGDSVTAVNKAGLKDKMSFLSTGGGAFLEQMEGRELPGISALNDA</sequence>
<evidence type="ECO:0000256" key="6">
    <source>
        <dbReference type="ARBA" id="ARBA00022490"/>
    </source>
</evidence>
<comment type="subunit">
    <text evidence="4">Monomer.</text>
</comment>
<dbReference type="GO" id="GO:0006096">
    <property type="term" value="P:glycolytic process"/>
    <property type="evidence" value="ECO:0007669"/>
    <property type="project" value="InterPro"/>
</dbReference>
<dbReference type="AlphaFoldDB" id="A0A3B1CCD7"/>
<keyword evidence="6" id="KW-0963">Cytoplasm</keyword>
<dbReference type="InterPro" id="IPR036043">
    <property type="entry name" value="Phosphoglycerate_kinase_sf"/>
</dbReference>
<evidence type="ECO:0000256" key="4">
    <source>
        <dbReference type="ARBA" id="ARBA00011245"/>
    </source>
</evidence>
<dbReference type="InterPro" id="IPR015824">
    <property type="entry name" value="Phosphoglycerate_kinase_N"/>
</dbReference>
<dbReference type="EC" id="2.7.2.3" evidence="5"/>
<dbReference type="PRINTS" id="PR00477">
    <property type="entry name" value="PHGLYCKINASE"/>
</dbReference>
<comment type="catalytic activity">
    <reaction evidence="1">
        <text>(2R)-3-phosphoglycerate + ATP = (2R)-3-phospho-glyceroyl phosphate + ADP</text>
        <dbReference type="Rhea" id="RHEA:14801"/>
        <dbReference type="ChEBI" id="CHEBI:30616"/>
        <dbReference type="ChEBI" id="CHEBI:57604"/>
        <dbReference type="ChEBI" id="CHEBI:58272"/>
        <dbReference type="ChEBI" id="CHEBI:456216"/>
        <dbReference type="EC" id="2.7.2.3"/>
    </reaction>
</comment>
<proteinExistence type="inferred from homology"/>
<dbReference type="GO" id="GO:0005524">
    <property type="term" value="F:ATP binding"/>
    <property type="evidence" value="ECO:0007669"/>
    <property type="project" value="UniProtKB-KW"/>
</dbReference>
<evidence type="ECO:0000256" key="10">
    <source>
        <dbReference type="ARBA" id="ARBA00022840"/>
    </source>
</evidence>
<dbReference type="GO" id="GO:0006094">
    <property type="term" value="P:gluconeogenesis"/>
    <property type="evidence" value="ECO:0007669"/>
    <property type="project" value="TreeGrafter"/>
</dbReference>
<keyword evidence="7 11" id="KW-0808">Transferase</keyword>
<accession>A0A3B1CCD7</accession>
<dbReference type="EMBL" id="UOGC01000025">
    <property type="protein sequence ID" value="VAX16335.1"/>
    <property type="molecule type" value="Genomic_DNA"/>
</dbReference>
<dbReference type="GO" id="GO:0005829">
    <property type="term" value="C:cytosol"/>
    <property type="evidence" value="ECO:0007669"/>
    <property type="project" value="TreeGrafter"/>
</dbReference>
<dbReference type="CDD" id="cd00318">
    <property type="entry name" value="Phosphoglycerate_kinase"/>
    <property type="match status" value="1"/>
</dbReference>
<keyword evidence="9 11" id="KW-0418">Kinase</keyword>
<evidence type="ECO:0000256" key="9">
    <source>
        <dbReference type="ARBA" id="ARBA00022777"/>
    </source>
</evidence>
<gene>
    <name evidence="11" type="ORF">MNBD_NITROSPINAE01-1508</name>
</gene>
<evidence type="ECO:0000256" key="5">
    <source>
        <dbReference type="ARBA" id="ARBA00013061"/>
    </source>
</evidence>
<dbReference type="PANTHER" id="PTHR11406:SF23">
    <property type="entry name" value="PHOSPHOGLYCERATE KINASE 1, CHLOROPLASTIC-RELATED"/>
    <property type="match status" value="1"/>
</dbReference>
<evidence type="ECO:0000256" key="7">
    <source>
        <dbReference type="ARBA" id="ARBA00022679"/>
    </source>
</evidence>